<feature type="region of interest" description="Disordered" evidence="1">
    <location>
        <begin position="447"/>
        <end position="476"/>
    </location>
</feature>
<evidence type="ECO:0000313" key="2">
    <source>
        <dbReference type="EMBL" id="KAL3310022.1"/>
    </source>
</evidence>
<evidence type="ECO:0000313" key="3">
    <source>
        <dbReference type="Proteomes" id="UP001626550"/>
    </source>
</evidence>
<reference evidence="2 3" key="1">
    <citation type="submission" date="2024-11" db="EMBL/GenBank/DDBJ databases">
        <title>Adaptive evolution of stress response genes in parasites aligns with host niche diversity.</title>
        <authorList>
            <person name="Hahn C."/>
            <person name="Resl P."/>
        </authorList>
    </citation>
    <scope>NUCLEOTIDE SEQUENCE [LARGE SCALE GENOMIC DNA]</scope>
    <source>
        <strain evidence="2">EGGRZ-B1_66</strain>
        <tissue evidence="2">Body</tissue>
    </source>
</reference>
<accession>A0ABD2PRA9</accession>
<protein>
    <submittedName>
        <fullName evidence="2">Uncharacterized protein</fullName>
    </submittedName>
</protein>
<sequence>MADDSFEPAVKEQTSENPKAKCNLPDIWSLPTERILACTCTCFVKDADEEQEIERGYYEAIVASLKEKLKSYNYTDCKEYQEYAIVSCILLVKNEGLNAVKRAIEKVRSLTYDKKIDSYFETFYKESIVRNYAHGSKEDAWNWFLASVTRNNLEDKALVRIEQRIQTFENIHDIMVAQEQGKVDENLFIRTPFVPMPKRPAELDSETNRMDLVFMQTWVLNMMLAMVSANKKNKRIFNLKIDFSKFAMTAIIDYCCISSFFSLNWRMKSEAIDHVIDKNNLNQALHSLHKAFDPDKIAIEQKLTIDKFDQFEEMYAILLGCLVNPLEPLKEKCSLLFYWINNLGTYINRLKSSHPAFYTECFIRSQIKLNQVKDTNVQDSIHILKSYALTLGEEWRKSMPAQDSFRQHSDSNSEKKETRPKFCLLQYFMLEILLKILMKVGKHFKPPEAADQQDSEIEQDDTSSPISSLSTSKDEN</sequence>
<proteinExistence type="predicted"/>
<feature type="compositionally biased region" description="Acidic residues" evidence="1">
    <location>
        <begin position="451"/>
        <end position="461"/>
    </location>
</feature>
<organism evidence="2 3">
    <name type="scientific">Cichlidogyrus casuarinus</name>
    <dbReference type="NCBI Taxonomy" id="1844966"/>
    <lineage>
        <taxon>Eukaryota</taxon>
        <taxon>Metazoa</taxon>
        <taxon>Spiralia</taxon>
        <taxon>Lophotrochozoa</taxon>
        <taxon>Platyhelminthes</taxon>
        <taxon>Monogenea</taxon>
        <taxon>Monopisthocotylea</taxon>
        <taxon>Dactylogyridea</taxon>
        <taxon>Ancyrocephalidae</taxon>
        <taxon>Cichlidogyrus</taxon>
    </lineage>
</organism>
<name>A0ABD2PRA9_9PLAT</name>
<evidence type="ECO:0000256" key="1">
    <source>
        <dbReference type="SAM" id="MobiDB-lite"/>
    </source>
</evidence>
<comment type="caution">
    <text evidence="2">The sequence shown here is derived from an EMBL/GenBank/DDBJ whole genome shotgun (WGS) entry which is preliminary data.</text>
</comment>
<dbReference type="Proteomes" id="UP001626550">
    <property type="component" value="Unassembled WGS sequence"/>
</dbReference>
<dbReference type="AlphaFoldDB" id="A0ABD2PRA9"/>
<feature type="compositionally biased region" description="Low complexity" evidence="1">
    <location>
        <begin position="463"/>
        <end position="476"/>
    </location>
</feature>
<keyword evidence="3" id="KW-1185">Reference proteome</keyword>
<dbReference type="EMBL" id="JBJKFK010003325">
    <property type="protein sequence ID" value="KAL3310022.1"/>
    <property type="molecule type" value="Genomic_DNA"/>
</dbReference>
<gene>
    <name evidence="2" type="ORF">Ciccas_011419</name>
</gene>